<comment type="caution">
    <text evidence="1">The sequence shown here is derived from an EMBL/GenBank/DDBJ whole genome shotgun (WGS) entry which is preliminary data.</text>
</comment>
<dbReference type="EMBL" id="JABFTP020000042">
    <property type="protein sequence ID" value="KAL3271435.1"/>
    <property type="molecule type" value="Genomic_DNA"/>
</dbReference>
<evidence type="ECO:0000313" key="1">
    <source>
        <dbReference type="EMBL" id="KAL3271435.1"/>
    </source>
</evidence>
<dbReference type="AlphaFoldDB" id="A0ABD2MYH9"/>
<reference evidence="1 2" key="1">
    <citation type="journal article" date="2021" name="BMC Biol.">
        <title>Horizontally acquired antibacterial genes associated with adaptive radiation of ladybird beetles.</title>
        <authorList>
            <person name="Li H.S."/>
            <person name="Tang X.F."/>
            <person name="Huang Y.H."/>
            <person name="Xu Z.Y."/>
            <person name="Chen M.L."/>
            <person name="Du X.Y."/>
            <person name="Qiu B.Y."/>
            <person name="Chen P.T."/>
            <person name="Zhang W."/>
            <person name="Slipinski A."/>
            <person name="Escalona H.E."/>
            <person name="Waterhouse R.M."/>
            <person name="Zwick A."/>
            <person name="Pang H."/>
        </authorList>
    </citation>
    <scope>NUCLEOTIDE SEQUENCE [LARGE SCALE GENOMIC DNA]</scope>
    <source>
        <strain evidence="1">SYSU2018</strain>
    </source>
</reference>
<gene>
    <name evidence="1" type="ORF">HHI36_021921</name>
</gene>
<evidence type="ECO:0000313" key="2">
    <source>
        <dbReference type="Proteomes" id="UP001516400"/>
    </source>
</evidence>
<proteinExistence type="predicted"/>
<protein>
    <submittedName>
        <fullName evidence="1">Uncharacterized protein</fullName>
    </submittedName>
</protein>
<name>A0ABD2MYH9_9CUCU</name>
<organism evidence="1 2">
    <name type="scientific">Cryptolaemus montrouzieri</name>
    <dbReference type="NCBI Taxonomy" id="559131"/>
    <lineage>
        <taxon>Eukaryota</taxon>
        <taxon>Metazoa</taxon>
        <taxon>Ecdysozoa</taxon>
        <taxon>Arthropoda</taxon>
        <taxon>Hexapoda</taxon>
        <taxon>Insecta</taxon>
        <taxon>Pterygota</taxon>
        <taxon>Neoptera</taxon>
        <taxon>Endopterygota</taxon>
        <taxon>Coleoptera</taxon>
        <taxon>Polyphaga</taxon>
        <taxon>Cucujiformia</taxon>
        <taxon>Coccinelloidea</taxon>
        <taxon>Coccinellidae</taxon>
        <taxon>Scymninae</taxon>
        <taxon>Scymnini</taxon>
        <taxon>Cryptolaemus</taxon>
    </lineage>
</organism>
<keyword evidence="2" id="KW-1185">Reference proteome</keyword>
<sequence>MVKADDNSKLLYQHLEDLYHKAIINQIRSKNREIITTAENKKTIWSIINSELKSKKGKNASSSLTSEEFSSYFASIGAAALIHTPSGQNTKIKAKSVAGANSIFLLPVSPQEVQEEASKLKNRDSRGIYNFSVRLLKRTIKVLSGPLCHVINSC</sequence>
<dbReference type="Proteomes" id="UP001516400">
    <property type="component" value="Unassembled WGS sequence"/>
</dbReference>
<accession>A0ABD2MYH9</accession>